<dbReference type="AlphaFoldDB" id="A0AAD9K6A6"/>
<gene>
    <name evidence="9" type="ORF">LSH36_52g08057</name>
</gene>
<feature type="region of interest" description="Disordered" evidence="7">
    <location>
        <begin position="350"/>
        <end position="418"/>
    </location>
</feature>
<feature type="compositionally biased region" description="Basic residues" evidence="7">
    <location>
        <begin position="358"/>
        <end position="369"/>
    </location>
</feature>
<evidence type="ECO:0000256" key="6">
    <source>
        <dbReference type="RuleBase" id="RU000682"/>
    </source>
</evidence>
<feature type="DNA-binding region" description="Homeobox" evidence="5">
    <location>
        <begin position="112"/>
        <end position="171"/>
    </location>
</feature>
<keyword evidence="10" id="KW-1185">Reference proteome</keyword>
<keyword evidence="2 5" id="KW-0238">DNA-binding</keyword>
<feature type="domain" description="Homeobox" evidence="8">
    <location>
        <begin position="110"/>
        <end position="170"/>
    </location>
</feature>
<dbReference type="SUPFAM" id="SSF46689">
    <property type="entry name" value="Homeodomain-like"/>
    <property type="match status" value="1"/>
</dbReference>
<dbReference type="PROSITE" id="PS50071">
    <property type="entry name" value="HOMEOBOX_2"/>
    <property type="match status" value="1"/>
</dbReference>
<reference evidence="9" key="1">
    <citation type="journal article" date="2023" name="Mol. Biol. Evol.">
        <title>Third-Generation Sequencing Reveals the Adaptive Role of the Epigenome in Three Deep-Sea Polychaetes.</title>
        <authorList>
            <person name="Perez M."/>
            <person name="Aroh O."/>
            <person name="Sun Y."/>
            <person name="Lan Y."/>
            <person name="Juniper S.K."/>
            <person name="Young C.R."/>
            <person name="Angers B."/>
            <person name="Qian P.Y."/>
        </authorList>
    </citation>
    <scope>NUCLEOTIDE SEQUENCE</scope>
    <source>
        <strain evidence="9">P08H-3</strain>
    </source>
</reference>
<dbReference type="CDD" id="cd00086">
    <property type="entry name" value="homeodomain"/>
    <property type="match status" value="1"/>
</dbReference>
<dbReference type="Pfam" id="PF00046">
    <property type="entry name" value="Homeodomain"/>
    <property type="match status" value="1"/>
</dbReference>
<organism evidence="9 10">
    <name type="scientific">Paralvinella palmiformis</name>
    <dbReference type="NCBI Taxonomy" id="53620"/>
    <lineage>
        <taxon>Eukaryota</taxon>
        <taxon>Metazoa</taxon>
        <taxon>Spiralia</taxon>
        <taxon>Lophotrochozoa</taxon>
        <taxon>Annelida</taxon>
        <taxon>Polychaeta</taxon>
        <taxon>Sedentaria</taxon>
        <taxon>Canalipalpata</taxon>
        <taxon>Terebellida</taxon>
        <taxon>Terebelliformia</taxon>
        <taxon>Alvinellidae</taxon>
        <taxon>Paralvinella</taxon>
    </lineage>
</organism>
<evidence type="ECO:0000259" key="8">
    <source>
        <dbReference type="PROSITE" id="PS50071"/>
    </source>
</evidence>
<feature type="region of interest" description="Disordered" evidence="7">
    <location>
        <begin position="207"/>
        <end position="275"/>
    </location>
</feature>
<dbReference type="GO" id="GO:0000978">
    <property type="term" value="F:RNA polymerase II cis-regulatory region sequence-specific DNA binding"/>
    <property type="evidence" value="ECO:0007669"/>
    <property type="project" value="TreeGrafter"/>
</dbReference>
<dbReference type="Gene3D" id="1.10.10.60">
    <property type="entry name" value="Homeodomain-like"/>
    <property type="match status" value="1"/>
</dbReference>
<comment type="caution">
    <text evidence="9">The sequence shown here is derived from an EMBL/GenBank/DDBJ whole genome shotgun (WGS) entry which is preliminary data.</text>
</comment>
<evidence type="ECO:0000313" key="9">
    <source>
        <dbReference type="EMBL" id="KAK2165321.1"/>
    </source>
</evidence>
<dbReference type="SMART" id="SM00389">
    <property type="entry name" value="HOX"/>
    <property type="match status" value="1"/>
</dbReference>
<proteinExistence type="predicted"/>
<dbReference type="GO" id="GO:0005634">
    <property type="term" value="C:nucleus"/>
    <property type="evidence" value="ECO:0007669"/>
    <property type="project" value="UniProtKB-SubCell"/>
</dbReference>
<dbReference type="Proteomes" id="UP001208570">
    <property type="component" value="Unassembled WGS sequence"/>
</dbReference>
<dbReference type="InterPro" id="IPR050877">
    <property type="entry name" value="EMX-VAX-Noto_Homeobox_TFs"/>
</dbReference>
<dbReference type="GO" id="GO:0000981">
    <property type="term" value="F:DNA-binding transcription factor activity, RNA polymerase II-specific"/>
    <property type="evidence" value="ECO:0007669"/>
    <property type="project" value="TreeGrafter"/>
</dbReference>
<keyword evidence="3 5" id="KW-0371">Homeobox</keyword>
<evidence type="ECO:0000256" key="1">
    <source>
        <dbReference type="ARBA" id="ARBA00004123"/>
    </source>
</evidence>
<dbReference type="EMBL" id="JAODUP010000052">
    <property type="protein sequence ID" value="KAK2165321.1"/>
    <property type="molecule type" value="Genomic_DNA"/>
</dbReference>
<evidence type="ECO:0000256" key="2">
    <source>
        <dbReference type="ARBA" id="ARBA00023125"/>
    </source>
</evidence>
<comment type="subcellular location">
    <subcellularLocation>
        <location evidence="1 5 6">Nucleus</location>
    </subcellularLocation>
</comment>
<evidence type="ECO:0000313" key="10">
    <source>
        <dbReference type="Proteomes" id="UP001208570"/>
    </source>
</evidence>
<feature type="compositionally biased region" description="Basic and acidic residues" evidence="7">
    <location>
        <begin position="374"/>
        <end position="395"/>
    </location>
</feature>
<keyword evidence="4 5" id="KW-0539">Nucleus</keyword>
<dbReference type="InterPro" id="IPR009057">
    <property type="entry name" value="Homeodomain-like_sf"/>
</dbReference>
<evidence type="ECO:0000256" key="4">
    <source>
        <dbReference type="ARBA" id="ARBA00023242"/>
    </source>
</evidence>
<feature type="compositionally biased region" description="Basic and acidic residues" evidence="7">
    <location>
        <begin position="252"/>
        <end position="269"/>
    </location>
</feature>
<dbReference type="InterPro" id="IPR001356">
    <property type="entry name" value="HD"/>
</dbReference>
<name>A0AAD9K6A6_9ANNE</name>
<evidence type="ECO:0000256" key="3">
    <source>
        <dbReference type="ARBA" id="ARBA00023155"/>
    </source>
</evidence>
<protein>
    <recommendedName>
        <fullName evidence="8">Homeobox domain-containing protein</fullName>
    </recommendedName>
</protein>
<accession>A0AAD9K6A6</accession>
<evidence type="ECO:0000256" key="5">
    <source>
        <dbReference type="PROSITE-ProRule" id="PRU00108"/>
    </source>
</evidence>
<sequence>MIPVSPTCVTVVTCTDDPTKSVTLKSRWRDRFAAAKLPIGSRERNGNGSSGFGAMSREIRNPVKHLDNISCRIIKEEPRRQNKIADQETTTAVNEEGHLGTSSDEEIVSGQRQRFRILFTGRQLTTLRAAFHQSPYPSYEEYIRLGETLGMTHKSVKQWFQNARSKVKKRGTDHVTGFYANRLEARQSTSSDDTRFKYGRFLISGMNPEDRDTSRCGSKRTSLINNNYQGSKKRQEIALMSCSSSGRSRQRSRTDSDTESHDSPEDTSRSRNVFTVNEKLRTHDPDQLSGSARIKHETDFQMMEQQALPADHPFCNLDNPEYVWPRVLATCPGSGQCDTDPLFKLTNDLGTKSSRLTAQRRNRKTRRKQLFTPREVETHRPGEGNRLDEVRRSASERSSTANEAISETALPNDEDEPLDLSLKPIKTFRGHLGSNRDQSLHLPSSFVQPQFYYCPTARLPVHYLRYHREHQYKMLNPTLDIKV</sequence>
<dbReference type="PANTHER" id="PTHR24339:SF28">
    <property type="entry name" value="E5-RELATED"/>
    <property type="match status" value="1"/>
</dbReference>
<feature type="compositionally biased region" description="Polar residues" evidence="7">
    <location>
        <begin position="396"/>
        <end position="405"/>
    </location>
</feature>
<evidence type="ECO:0000256" key="7">
    <source>
        <dbReference type="SAM" id="MobiDB-lite"/>
    </source>
</evidence>
<feature type="compositionally biased region" description="Polar residues" evidence="7">
    <location>
        <begin position="215"/>
        <end position="230"/>
    </location>
</feature>
<dbReference type="PANTHER" id="PTHR24339">
    <property type="entry name" value="HOMEOBOX PROTEIN EMX-RELATED"/>
    <property type="match status" value="1"/>
</dbReference>
<feature type="region of interest" description="Disordered" evidence="7">
    <location>
        <begin position="80"/>
        <end position="106"/>
    </location>
</feature>